<comment type="caution">
    <text evidence="1">The sequence shown here is derived from an EMBL/GenBank/DDBJ whole genome shotgun (WGS) entry which is preliminary data.</text>
</comment>
<protein>
    <submittedName>
        <fullName evidence="1">Uncharacterized protein</fullName>
    </submittedName>
</protein>
<dbReference type="Proteomes" id="UP001227268">
    <property type="component" value="Unassembled WGS sequence"/>
</dbReference>
<gene>
    <name evidence="1" type="ORF">QFC21_003436</name>
</gene>
<name>A0ACC2VQM7_9TREE</name>
<proteinExistence type="predicted"/>
<dbReference type="EMBL" id="JASBWT010000010">
    <property type="protein sequence ID" value="KAJ9101217.1"/>
    <property type="molecule type" value="Genomic_DNA"/>
</dbReference>
<accession>A0ACC2VQM7</accession>
<organism evidence="1 2">
    <name type="scientific">Naganishia friedmannii</name>
    <dbReference type="NCBI Taxonomy" id="89922"/>
    <lineage>
        <taxon>Eukaryota</taxon>
        <taxon>Fungi</taxon>
        <taxon>Dikarya</taxon>
        <taxon>Basidiomycota</taxon>
        <taxon>Agaricomycotina</taxon>
        <taxon>Tremellomycetes</taxon>
        <taxon>Filobasidiales</taxon>
        <taxon>Filobasidiaceae</taxon>
        <taxon>Naganishia</taxon>
    </lineage>
</organism>
<reference evidence="1" key="1">
    <citation type="submission" date="2023-04" db="EMBL/GenBank/DDBJ databases">
        <title>Draft Genome sequencing of Naganishia species isolated from polar environments using Oxford Nanopore Technology.</title>
        <authorList>
            <person name="Leo P."/>
            <person name="Venkateswaran K."/>
        </authorList>
    </citation>
    <scope>NUCLEOTIDE SEQUENCE</scope>
    <source>
        <strain evidence="1">MNA-CCFEE 5423</strain>
    </source>
</reference>
<sequence length="372" mass="42377">MQDLSLIRQGQQFKRDMEREVERWMDVLMESPCVDRRFLRRASLYLQPHTYDEVTHERHLAELCCYPTCRNKSRKPYTEDAKWKITHNTAYNATLRGPKKRDIVECTGNPLAGFCNKDCAVRSRWYRSRLNVEPVWARPMVNTGDLAAFQKQLKSGRSIDTIPEEVELLEDMEDKGEITIENGELRRCEVPVSSTRNPAAEPRARQESSEASSDVLQTETADGDDTYRPHDEAPTAGLMKKTEIIAESREAPSTLMQRLEQTLSSLRIVENPGNLESSQREKSNAPEVSRHSQLNQHAQSGSRSDRSTTVPRLASKTPELLQSSTAMKAKDHVSTNEADLDEDYDEAKEDDETRMAFNLALAAREQLQDGTF</sequence>
<evidence type="ECO:0000313" key="1">
    <source>
        <dbReference type="EMBL" id="KAJ9101217.1"/>
    </source>
</evidence>
<keyword evidence="2" id="KW-1185">Reference proteome</keyword>
<evidence type="ECO:0000313" key="2">
    <source>
        <dbReference type="Proteomes" id="UP001227268"/>
    </source>
</evidence>